<reference evidence="4" key="2">
    <citation type="submission" date="2011-01" db="EMBL/GenBank/DDBJ databases">
        <title>The complete genome of Deinococcus maricopensis DSM 21211.</title>
        <authorList>
            <consortium name="US DOE Joint Genome Institute (JGI-PGF)"/>
            <person name="Lucas S."/>
            <person name="Copeland A."/>
            <person name="Lapidus A."/>
            <person name="Goodwin L."/>
            <person name="Pitluck S."/>
            <person name="Kyrpides N."/>
            <person name="Mavromatis K."/>
            <person name="Pagani I."/>
            <person name="Ivanova N."/>
            <person name="Ovchinnikova G."/>
            <person name="Zeytun A."/>
            <person name="Detter J.C."/>
            <person name="Han C."/>
            <person name="Land M."/>
            <person name="Hauser L."/>
            <person name="Markowitz V."/>
            <person name="Cheng J.-F."/>
            <person name="Hugenholtz P."/>
            <person name="Woyke T."/>
            <person name="Wu D."/>
            <person name="Pukall R."/>
            <person name="Gehrich-Schroeter G."/>
            <person name="Brambilla E."/>
            <person name="Klenk H.-P."/>
            <person name="Eisen J.A."/>
        </authorList>
    </citation>
    <scope>NUCLEOTIDE SEQUENCE [LARGE SCALE GENOMIC DNA]</scope>
    <source>
        <strain evidence="4">DSM 21211 / LMG 22137 / NRRL B-23946 / LB-34</strain>
    </source>
</reference>
<sequence length="363" mass="39371" precursor="true">MRRRTLPLLLTALAAVTLPRLLHGPLGLGVVQGGHGGKSELALTFNGVPGTNLLAVLRAANVPATFFLKREEAHPELLAHLRAEGHQVALRGGTWRYAPMDGVTHVRPDGYTPLTVAHARRAHLTPTTPGVRVTSAAHALDRAEPGAVLTLPLDPTGLADTLQELRARGYTLHTVDALYGPRRGTPRAAVLRAWRATVDARFDRQKNLTPLTTRARALFRLGAAPYEGPSTVNAEGRLLPHGAPGAELHLHNGRFVAVADLSAITALRAIRDSLRDVAHAVQTDPRYADTQVVWALTLFHDVLGPLGFTSADMADPRQARLFAFGMDALRRLYGARATGRTILPKYIVMDRQTLLERYGQTRG</sequence>
<name>E8U5B5_DEIML</name>
<dbReference type="OrthoDB" id="62208at2"/>
<dbReference type="HOGENOM" id="CLU_813098_0_0_0"/>
<dbReference type="GO" id="GO:0005975">
    <property type="term" value="P:carbohydrate metabolic process"/>
    <property type="evidence" value="ECO:0007669"/>
    <property type="project" value="InterPro"/>
</dbReference>
<keyword evidence="4" id="KW-1185">Reference proteome</keyword>
<dbReference type="GO" id="GO:0016810">
    <property type="term" value="F:hydrolase activity, acting on carbon-nitrogen (but not peptide) bonds"/>
    <property type="evidence" value="ECO:0007669"/>
    <property type="project" value="InterPro"/>
</dbReference>
<dbReference type="InterPro" id="IPR002509">
    <property type="entry name" value="NODB_dom"/>
</dbReference>
<evidence type="ECO:0000313" key="4">
    <source>
        <dbReference type="Proteomes" id="UP000008635"/>
    </source>
</evidence>
<feature type="domain" description="NodB homology" evidence="1">
    <location>
        <begin position="37"/>
        <end position="98"/>
    </location>
</feature>
<evidence type="ECO:0000259" key="1">
    <source>
        <dbReference type="Pfam" id="PF01522"/>
    </source>
</evidence>
<protein>
    <submittedName>
        <fullName evidence="3">Polysaccharide deacetylase</fullName>
    </submittedName>
</protein>
<evidence type="ECO:0000259" key="2">
    <source>
        <dbReference type="Pfam" id="PF22790"/>
    </source>
</evidence>
<dbReference type="AlphaFoldDB" id="E8U5B5"/>
<feature type="domain" description="YkoP-like" evidence="2">
    <location>
        <begin position="189"/>
        <end position="358"/>
    </location>
</feature>
<dbReference type="Gene3D" id="3.20.20.370">
    <property type="entry name" value="Glycoside hydrolase/deacetylase"/>
    <property type="match status" value="1"/>
</dbReference>
<dbReference type="EMBL" id="CP002454">
    <property type="protein sequence ID" value="ADV66254.1"/>
    <property type="molecule type" value="Genomic_DNA"/>
</dbReference>
<proteinExistence type="predicted"/>
<dbReference type="STRING" id="709986.Deima_0595"/>
<dbReference type="KEGG" id="dmr:Deima_0595"/>
<dbReference type="InterPro" id="IPR054467">
    <property type="entry name" value="YkoP-like_dom"/>
</dbReference>
<dbReference type="RefSeq" id="WP_013555759.1">
    <property type="nucleotide sequence ID" value="NC_014958.1"/>
</dbReference>
<reference evidence="3 4" key="1">
    <citation type="journal article" date="2011" name="Stand. Genomic Sci.">
        <title>Complete genome sequence of Deinococcus maricopensis type strain (LB-34).</title>
        <authorList>
            <person name="Pukall R."/>
            <person name="Zeytun A."/>
            <person name="Lucas S."/>
            <person name="Lapidus A."/>
            <person name="Hammon N."/>
            <person name="Deshpande S."/>
            <person name="Nolan M."/>
            <person name="Cheng J.F."/>
            <person name="Pitluck S."/>
            <person name="Liolios K."/>
            <person name="Pagani I."/>
            <person name="Mikhailova N."/>
            <person name="Ivanova N."/>
            <person name="Mavromatis K."/>
            <person name="Pati A."/>
            <person name="Tapia R."/>
            <person name="Han C."/>
            <person name="Goodwin L."/>
            <person name="Chen A."/>
            <person name="Palaniappan K."/>
            <person name="Land M."/>
            <person name="Hauser L."/>
            <person name="Chang Y.J."/>
            <person name="Jeffries C.D."/>
            <person name="Brambilla E.M."/>
            <person name="Rohde M."/>
            <person name="Goker M."/>
            <person name="Detter J.C."/>
            <person name="Woyke T."/>
            <person name="Bristow J."/>
            <person name="Eisen J.A."/>
            <person name="Markowitz V."/>
            <person name="Hugenholtz P."/>
            <person name="Kyrpides N.C."/>
            <person name="Klenk H.P."/>
        </authorList>
    </citation>
    <scope>NUCLEOTIDE SEQUENCE [LARGE SCALE GENOMIC DNA]</scope>
    <source>
        <strain evidence="4">DSM 21211 / LMG 22137 / NRRL B-23946 / LB-34</strain>
    </source>
</reference>
<evidence type="ECO:0000313" key="3">
    <source>
        <dbReference type="EMBL" id="ADV66254.1"/>
    </source>
</evidence>
<dbReference type="Pfam" id="PF01522">
    <property type="entry name" value="Polysacc_deac_1"/>
    <property type="match status" value="1"/>
</dbReference>
<gene>
    <name evidence="3" type="ordered locus">Deima_0595</name>
</gene>
<organism evidence="3 4">
    <name type="scientific">Deinococcus maricopensis (strain DSM 21211 / LMG 22137 / NRRL B-23946 / LB-34)</name>
    <dbReference type="NCBI Taxonomy" id="709986"/>
    <lineage>
        <taxon>Bacteria</taxon>
        <taxon>Thermotogati</taxon>
        <taxon>Deinococcota</taxon>
        <taxon>Deinococci</taxon>
        <taxon>Deinococcales</taxon>
        <taxon>Deinococcaceae</taxon>
        <taxon>Deinococcus</taxon>
    </lineage>
</organism>
<dbReference type="Proteomes" id="UP000008635">
    <property type="component" value="Chromosome"/>
</dbReference>
<dbReference type="Pfam" id="PF22790">
    <property type="entry name" value="YkoP"/>
    <property type="match status" value="1"/>
</dbReference>
<accession>E8U5B5</accession>
<dbReference type="SUPFAM" id="SSF88713">
    <property type="entry name" value="Glycoside hydrolase/deacetylase"/>
    <property type="match status" value="1"/>
</dbReference>
<dbReference type="InterPro" id="IPR011330">
    <property type="entry name" value="Glyco_hydro/deAcase_b/a-brl"/>
</dbReference>
<dbReference type="eggNOG" id="COG0726">
    <property type="taxonomic scope" value="Bacteria"/>
</dbReference>